<dbReference type="Pfam" id="PF00795">
    <property type="entry name" value="CN_hydrolase"/>
    <property type="match status" value="2"/>
</dbReference>
<dbReference type="RefSeq" id="WP_240986508.1">
    <property type="nucleotide sequence ID" value="NZ_CDGJ01000047.1"/>
</dbReference>
<dbReference type="InterPro" id="IPR050345">
    <property type="entry name" value="Aliph_Amidase/BUP"/>
</dbReference>
<reference evidence="3" key="2">
    <citation type="submission" date="2020-01" db="EMBL/GenBank/DDBJ databases">
        <authorList>
            <person name="Hornung B."/>
        </authorList>
    </citation>
    <scope>NUCLEOTIDE SEQUENCE</scope>
    <source>
        <strain evidence="3">PacBioINE</strain>
    </source>
</reference>
<evidence type="ECO:0000313" key="4">
    <source>
        <dbReference type="EMBL" id="CEJ07238.1"/>
    </source>
</evidence>
<protein>
    <submittedName>
        <fullName evidence="3">Carbon-nitrogen hydrolase domain protein</fullName>
        <ecNumber evidence="3">3.5.-.-</ecNumber>
    </submittedName>
    <submittedName>
        <fullName evidence="4">Nitrilase/cyanide hydratase and apolipoprotein N-acyltransferase</fullName>
    </submittedName>
</protein>
<dbReference type="GO" id="GO:0016811">
    <property type="term" value="F:hydrolase activity, acting on carbon-nitrogen (but not peptide) bonds, in linear amides"/>
    <property type="evidence" value="ECO:0007669"/>
    <property type="project" value="TreeGrafter"/>
</dbReference>
<dbReference type="AlphaFoldDB" id="A0A8S0X1R6"/>
<evidence type="ECO:0000256" key="1">
    <source>
        <dbReference type="ARBA" id="ARBA00022801"/>
    </source>
</evidence>
<dbReference type="EMBL" id="CDGJ01000047">
    <property type="protein sequence ID" value="CEJ07238.1"/>
    <property type="molecule type" value="Genomic_DNA"/>
</dbReference>
<dbReference type="CDD" id="cd07197">
    <property type="entry name" value="nitrilase"/>
    <property type="match status" value="1"/>
</dbReference>
<dbReference type="PANTHER" id="PTHR43674:SF2">
    <property type="entry name" value="BETA-UREIDOPROPIONASE"/>
    <property type="match status" value="1"/>
</dbReference>
<keyword evidence="1 3" id="KW-0378">Hydrolase</keyword>
<organism evidence="3">
    <name type="scientific">Acididesulfobacillus acetoxydans</name>
    <dbReference type="NCBI Taxonomy" id="1561005"/>
    <lineage>
        <taxon>Bacteria</taxon>
        <taxon>Bacillati</taxon>
        <taxon>Bacillota</taxon>
        <taxon>Clostridia</taxon>
        <taxon>Eubacteriales</taxon>
        <taxon>Peptococcaceae</taxon>
        <taxon>Acididesulfobacillus</taxon>
    </lineage>
</organism>
<dbReference type="PANTHER" id="PTHR43674">
    <property type="entry name" value="NITRILASE C965.09-RELATED"/>
    <property type="match status" value="1"/>
</dbReference>
<evidence type="ECO:0000259" key="2">
    <source>
        <dbReference type="PROSITE" id="PS50263"/>
    </source>
</evidence>
<reference evidence="4" key="1">
    <citation type="submission" date="2014-11" db="EMBL/GenBank/DDBJ databases">
        <authorList>
            <person name="Hornung B.V."/>
        </authorList>
    </citation>
    <scope>NUCLEOTIDE SEQUENCE</scope>
    <source>
        <strain evidence="4">INE</strain>
    </source>
</reference>
<accession>A0A8S0X1R6</accession>
<dbReference type="InterPro" id="IPR036526">
    <property type="entry name" value="C-N_Hydrolase_sf"/>
</dbReference>
<feature type="domain" description="CN hydrolase" evidence="2">
    <location>
        <begin position="5"/>
        <end position="240"/>
    </location>
</feature>
<evidence type="ECO:0000313" key="3">
    <source>
        <dbReference type="EMBL" id="CAA7603261.1"/>
    </source>
</evidence>
<dbReference type="PROSITE" id="PS50263">
    <property type="entry name" value="CN_HYDROLASE"/>
    <property type="match status" value="2"/>
</dbReference>
<keyword evidence="5" id="KW-1185">Reference proteome</keyword>
<feature type="domain" description="CN hydrolase" evidence="2">
    <location>
        <begin position="280"/>
        <end position="545"/>
    </location>
</feature>
<evidence type="ECO:0000313" key="5">
    <source>
        <dbReference type="Proteomes" id="UP001071230"/>
    </source>
</evidence>
<dbReference type="Proteomes" id="UP000836597">
    <property type="component" value="Chromosome"/>
</dbReference>
<dbReference type="EMBL" id="LR746496">
    <property type="protein sequence ID" value="CAA7603261.1"/>
    <property type="molecule type" value="Genomic_DNA"/>
</dbReference>
<dbReference type="Gene3D" id="3.60.110.10">
    <property type="entry name" value="Carbon-nitrogen hydrolase"/>
    <property type="match status" value="2"/>
</dbReference>
<dbReference type="KEGG" id="aacx:DEACI_4084"/>
<dbReference type="EC" id="3.5.-.-" evidence="3"/>
<name>A0A8S0X1R6_9FIRM</name>
<dbReference type="SUPFAM" id="SSF56317">
    <property type="entry name" value="Carbon-nitrogen hydrolase"/>
    <property type="match status" value="2"/>
</dbReference>
<dbReference type="InterPro" id="IPR003010">
    <property type="entry name" value="C-N_Hydrolase"/>
</dbReference>
<gene>
    <name evidence="4" type="ORF">DEACI_1697</name>
    <name evidence="3" type="ORF">DEACI_4084</name>
</gene>
<dbReference type="Proteomes" id="UP001071230">
    <property type="component" value="Unassembled WGS sequence"/>
</dbReference>
<sequence>MNQAFLAAALQFNPIWHEFDKNVERLYAMAEQAAQAGAKLIVTPEMALTGYHFQDRAEVSQYTVVVPGALTDLFGRLARQYGCYLVLGLPEVDRNTGLYYNSAVLVGPQGYIGKYRKTHLWENEMHWAVWGNLGIPMFATKIGRLAMIICMDAYFFETFRLAALQDADIVAFLTNSSGGALANLQTRAAENGLYVVSANRSDQEFEHAMKGASAIWDPSGRLLTEGSTKGEEIVRALIDPGAFRHRRRQLLDRRRPELYRDLALHIAPWNQRKNDISHDLVAAVCQYEPVLDSPQVSMETVTRLMAQAEQQVQSVKRKLDLIVLPELSFCGPPALVDRELADHLAEPVEDEASWGKNMVFASELAESYQANVVFGLVEVQDDRFYNTAVFLGRDGKVLAKYRKTHLSLADSAWATAGQDFQVVEVDGLGKVGLAIGCDSEFPEVATILAVKRADLVVMPSAWAGEQPSLIGVSPEVHPYSGRGMIYWDSRARDNCFYLAVANYVGGSPGYQGLSGIYGIDPIYGLDQHMLLTSGEEGVLVTKVQTRPEHWYNQDNFMACRRADQTYYPLLLPG</sequence>
<proteinExistence type="predicted"/>